<proteinExistence type="predicted"/>
<evidence type="ECO:0000256" key="1">
    <source>
        <dbReference type="SAM" id="MobiDB-lite"/>
    </source>
</evidence>
<organism evidence="2 3">
    <name type="scientific">Magallana gigas</name>
    <name type="common">Pacific oyster</name>
    <name type="synonym">Crassostrea gigas</name>
    <dbReference type="NCBI Taxonomy" id="29159"/>
    <lineage>
        <taxon>Eukaryota</taxon>
        <taxon>Metazoa</taxon>
        <taxon>Spiralia</taxon>
        <taxon>Lophotrochozoa</taxon>
        <taxon>Mollusca</taxon>
        <taxon>Bivalvia</taxon>
        <taxon>Autobranchia</taxon>
        <taxon>Pteriomorphia</taxon>
        <taxon>Ostreida</taxon>
        <taxon>Ostreoidea</taxon>
        <taxon>Ostreidae</taxon>
        <taxon>Magallana</taxon>
    </lineage>
</organism>
<name>A0A8W8JQE4_MAGGI</name>
<reference evidence="2" key="1">
    <citation type="submission" date="2022-08" db="UniProtKB">
        <authorList>
            <consortium name="EnsemblMetazoa"/>
        </authorList>
    </citation>
    <scope>IDENTIFICATION</scope>
    <source>
        <strain evidence="2">05x7-T-G4-1.051#20</strain>
    </source>
</reference>
<dbReference type="Proteomes" id="UP000005408">
    <property type="component" value="Unassembled WGS sequence"/>
</dbReference>
<evidence type="ECO:0000313" key="2">
    <source>
        <dbReference type="EnsemblMetazoa" id="G19798.1:cds"/>
    </source>
</evidence>
<evidence type="ECO:0000313" key="3">
    <source>
        <dbReference type="Proteomes" id="UP000005408"/>
    </source>
</evidence>
<protein>
    <submittedName>
        <fullName evidence="2">Uncharacterized protein</fullName>
    </submittedName>
</protein>
<feature type="region of interest" description="Disordered" evidence="1">
    <location>
        <begin position="53"/>
        <end position="87"/>
    </location>
</feature>
<sequence length="87" mass="9942">MGLASFLGDRSSDITRMIWDIYATKTAVRKKQTVCLCNRCRDRELGQVPFFKDREGEGKKGKKEKKVTQATEASDPDSDQTLQFDCY</sequence>
<keyword evidence="3" id="KW-1185">Reference proteome</keyword>
<dbReference type="AlphaFoldDB" id="A0A8W8JQE4"/>
<accession>A0A8W8JQE4</accession>
<dbReference type="EnsemblMetazoa" id="G19798.1">
    <property type="protein sequence ID" value="G19798.1:cds"/>
    <property type="gene ID" value="G19798"/>
</dbReference>